<organism evidence="1 2">
    <name type="scientific">Dothidotthia symphoricarpi CBS 119687</name>
    <dbReference type="NCBI Taxonomy" id="1392245"/>
    <lineage>
        <taxon>Eukaryota</taxon>
        <taxon>Fungi</taxon>
        <taxon>Dikarya</taxon>
        <taxon>Ascomycota</taxon>
        <taxon>Pezizomycotina</taxon>
        <taxon>Dothideomycetes</taxon>
        <taxon>Pleosporomycetidae</taxon>
        <taxon>Pleosporales</taxon>
        <taxon>Dothidotthiaceae</taxon>
        <taxon>Dothidotthia</taxon>
    </lineage>
</organism>
<dbReference type="EMBL" id="ML977521">
    <property type="protein sequence ID" value="KAF2123861.1"/>
    <property type="molecule type" value="Genomic_DNA"/>
</dbReference>
<proteinExistence type="predicted"/>
<sequence>MNETIRQSLMTMFHWGATCPKSRRVELFISEELNKIQVAVMQNFRNQHQEGITKPLPVYFDDIVCWYLRGMFLLGSSIPECAFLDQRVAASLEGVLTAVLWVARSRSAEKLTTADIYGDLFVEDDAESGKKLSGFSVPDVSDILCFAKAVMEVLVELSCSMLLFIGRLCIVSIPVLILSRWLV</sequence>
<keyword evidence="2" id="KW-1185">Reference proteome</keyword>
<dbReference type="RefSeq" id="XP_033518255.1">
    <property type="nucleotide sequence ID" value="XM_033672099.1"/>
</dbReference>
<dbReference type="GeneID" id="54412531"/>
<evidence type="ECO:0000313" key="1">
    <source>
        <dbReference type="EMBL" id="KAF2123861.1"/>
    </source>
</evidence>
<dbReference type="Proteomes" id="UP000799771">
    <property type="component" value="Unassembled WGS sequence"/>
</dbReference>
<name>A0A6A5ZZV0_9PLEO</name>
<protein>
    <submittedName>
        <fullName evidence="1">Uncharacterized protein</fullName>
    </submittedName>
</protein>
<evidence type="ECO:0000313" key="2">
    <source>
        <dbReference type="Proteomes" id="UP000799771"/>
    </source>
</evidence>
<dbReference type="AlphaFoldDB" id="A0A6A5ZZV0"/>
<reference evidence="1" key="1">
    <citation type="journal article" date="2020" name="Stud. Mycol.">
        <title>101 Dothideomycetes genomes: a test case for predicting lifestyles and emergence of pathogens.</title>
        <authorList>
            <person name="Haridas S."/>
            <person name="Albert R."/>
            <person name="Binder M."/>
            <person name="Bloem J."/>
            <person name="Labutti K."/>
            <person name="Salamov A."/>
            <person name="Andreopoulos B."/>
            <person name="Baker S."/>
            <person name="Barry K."/>
            <person name="Bills G."/>
            <person name="Bluhm B."/>
            <person name="Cannon C."/>
            <person name="Castanera R."/>
            <person name="Culley D."/>
            <person name="Daum C."/>
            <person name="Ezra D."/>
            <person name="Gonzalez J."/>
            <person name="Henrissat B."/>
            <person name="Kuo A."/>
            <person name="Liang C."/>
            <person name="Lipzen A."/>
            <person name="Lutzoni F."/>
            <person name="Magnuson J."/>
            <person name="Mondo S."/>
            <person name="Nolan M."/>
            <person name="Ohm R."/>
            <person name="Pangilinan J."/>
            <person name="Park H.-J."/>
            <person name="Ramirez L."/>
            <person name="Alfaro M."/>
            <person name="Sun H."/>
            <person name="Tritt A."/>
            <person name="Yoshinaga Y."/>
            <person name="Zwiers L.-H."/>
            <person name="Turgeon B."/>
            <person name="Goodwin S."/>
            <person name="Spatafora J."/>
            <person name="Crous P."/>
            <person name="Grigoriev I."/>
        </authorList>
    </citation>
    <scope>NUCLEOTIDE SEQUENCE</scope>
    <source>
        <strain evidence="1">CBS 119687</strain>
    </source>
</reference>
<accession>A0A6A5ZZV0</accession>
<gene>
    <name evidence="1" type="ORF">P153DRAFT_412104</name>
</gene>